<dbReference type="Pfam" id="PF13185">
    <property type="entry name" value="GAF_2"/>
    <property type="match status" value="2"/>
</dbReference>
<dbReference type="Gene3D" id="1.10.3210.10">
    <property type="entry name" value="Hypothetical protein af1432"/>
    <property type="match status" value="1"/>
</dbReference>
<gene>
    <name evidence="3" type="ORF">SAMN02745218_02461</name>
</gene>
<proteinExistence type="predicted"/>
<dbReference type="InterPro" id="IPR037522">
    <property type="entry name" value="HD_GYP_dom"/>
</dbReference>
<evidence type="ECO:0000313" key="3">
    <source>
        <dbReference type="EMBL" id="SHF51358.1"/>
    </source>
</evidence>
<dbReference type="AlphaFoldDB" id="A0A1M5C9F0"/>
<keyword evidence="4" id="KW-1185">Reference proteome</keyword>
<dbReference type="NCBIfam" id="TIGR00277">
    <property type="entry name" value="HDIG"/>
    <property type="match status" value="1"/>
</dbReference>
<dbReference type="InterPro" id="IPR006675">
    <property type="entry name" value="HDIG_dom"/>
</dbReference>
<protein>
    <submittedName>
        <fullName evidence="3">HDIG domain-containing protein</fullName>
    </submittedName>
</protein>
<evidence type="ECO:0000313" key="4">
    <source>
        <dbReference type="Proteomes" id="UP000184196"/>
    </source>
</evidence>
<dbReference type="PANTHER" id="PTHR43155:SF2">
    <property type="entry name" value="CYCLIC DI-GMP PHOSPHODIESTERASE PA4108"/>
    <property type="match status" value="1"/>
</dbReference>
<dbReference type="InterPro" id="IPR029016">
    <property type="entry name" value="GAF-like_dom_sf"/>
</dbReference>
<feature type="domain" description="HD" evidence="1">
    <location>
        <begin position="517"/>
        <end position="639"/>
    </location>
</feature>
<dbReference type="SUPFAM" id="SSF109604">
    <property type="entry name" value="HD-domain/PDEase-like"/>
    <property type="match status" value="1"/>
</dbReference>
<dbReference type="RefSeq" id="WP_073166730.1">
    <property type="nucleotide sequence ID" value="NZ_FQUW01000035.1"/>
</dbReference>
<dbReference type="PROSITE" id="PS51831">
    <property type="entry name" value="HD"/>
    <property type="match status" value="1"/>
</dbReference>
<dbReference type="OrthoDB" id="9798833at2"/>
<evidence type="ECO:0000259" key="2">
    <source>
        <dbReference type="PROSITE" id="PS51832"/>
    </source>
</evidence>
<dbReference type="EMBL" id="FQUW01000035">
    <property type="protein sequence ID" value="SHF51358.1"/>
    <property type="molecule type" value="Genomic_DNA"/>
</dbReference>
<dbReference type="PANTHER" id="PTHR43155">
    <property type="entry name" value="CYCLIC DI-GMP PHOSPHODIESTERASE PA4108-RELATED"/>
    <property type="match status" value="1"/>
</dbReference>
<organism evidence="3 4">
    <name type="scientific">Desulfofundulus australicus DSM 11792</name>
    <dbReference type="NCBI Taxonomy" id="1121425"/>
    <lineage>
        <taxon>Bacteria</taxon>
        <taxon>Bacillati</taxon>
        <taxon>Bacillota</taxon>
        <taxon>Clostridia</taxon>
        <taxon>Eubacteriales</taxon>
        <taxon>Peptococcaceae</taxon>
        <taxon>Desulfofundulus</taxon>
    </lineage>
</organism>
<dbReference type="Pfam" id="PF10114">
    <property type="entry name" value="PocR"/>
    <property type="match status" value="1"/>
</dbReference>
<dbReference type="SMART" id="SM00065">
    <property type="entry name" value="GAF"/>
    <property type="match status" value="2"/>
</dbReference>
<feature type="domain" description="HD-GYP" evidence="2">
    <location>
        <begin position="495"/>
        <end position="690"/>
    </location>
</feature>
<dbReference type="Proteomes" id="UP000184196">
    <property type="component" value="Unassembled WGS sequence"/>
</dbReference>
<name>A0A1M5C9F0_9FIRM</name>
<dbReference type="InterPro" id="IPR018771">
    <property type="entry name" value="PocR_dom"/>
</dbReference>
<dbReference type="InterPro" id="IPR003018">
    <property type="entry name" value="GAF"/>
</dbReference>
<dbReference type="SUPFAM" id="SSF55781">
    <property type="entry name" value="GAF domain-like"/>
    <property type="match status" value="2"/>
</dbReference>
<sequence>MQLYGELKYLQKLQETMSRALGLSALIAYPDGRPLTEITNLCSFCALINNNPEGRARCAASRAASVITAASAGKAVTHTCHAGLVHLATPLNVAGELAAVLVGGSVALQELAKEAVLQLARETGIGHEELLAAAVKVPVWSEERLLAATGMMQAVAETVARLLYTGQELQKKVNELTALFEFSKTVSSSLEVAEAARQGLEAVLRLTGAAGGSVLMLDEAEPGSATAEVAAALEPDNGPGIIPAGEIIAAVGREAAAAHFDDEKNAAEGKRPAVAVPLTVGGRVTGVLTLVGRPGGQHFTGEETVFLTTLGTALGLALENARLFRRVQERAAMLERLLEVGQVVSGSFDADRIIEAALSGVRDVLGARWCILRLLDEKTGDLVLRGNVGMSPGLQAETGRIRPDGNLLGEVLQKGEPVVVEDLASTVTSARLPYSVPEVRALVVVQVKTGGKILGTLKIYSPVPRRWSEEEVEYLVIIASQLGLALENARLYSSLRKYYLNVVQALAAALEARDVYTRGHSLRVAKLARLCARIMGLSAGEQEQVYMAGLLHDIGKIGVRENILLKPGPLTPEERKEMQGHPEMGARILEPAGFPVEVTAAVRHHHEDYGGGGYPDGLSGEEIPLLARIIRVADAYDAMISARPYRKALTPDHAFNELKRCAGSQFDPRVVEAFLRIPRSEMEDIGGGRNTPVSPWRNSLFVQASAVTVRFRSKTS</sequence>
<dbReference type="Pfam" id="PF13487">
    <property type="entry name" value="HD_5"/>
    <property type="match status" value="1"/>
</dbReference>
<dbReference type="PROSITE" id="PS51832">
    <property type="entry name" value="HD_GYP"/>
    <property type="match status" value="1"/>
</dbReference>
<dbReference type="Gene3D" id="3.30.450.40">
    <property type="match status" value="2"/>
</dbReference>
<dbReference type="CDD" id="cd00077">
    <property type="entry name" value="HDc"/>
    <property type="match status" value="1"/>
</dbReference>
<evidence type="ECO:0000259" key="1">
    <source>
        <dbReference type="PROSITE" id="PS51831"/>
    </source>
</evidence>
<accession>A0A1M5C9F0</accession>
<dbReference type="InterPro" id="IPR003607">
    <property type="entry name" value="HD/PDEase_dom"/>
</dbReference>
<dbReference type="InterPro" id="IPR006674">
    <property type="entry name" value="HD_domain"/>
</dbReference>
<reference evidence="4" key="1">
    <citation type="submission" date="2016-11" db="EMBL/GenBank/DDBJ databases">
        <authorList>
            <person name="Varghese N."/>
            <person name="Submissions S."/>
        </authorList>
    </citation>
    <scope>NUCLEOTIDE SEQUENCE [LARGE SCALE GENOMIC DNA]</scope>
    <source>
        <strain evidence="4">DSM 11792</strain>
    </source>
</reference>
<dbReference type="SMART" id="SM00471">
    <property type="entry name" value="HDc"/>
    <property type="match status" value="1"/>
</dbReference>